<evidence type="ECO:0000256" key="4">
    <source>
        <dbReference type="ARBA" id="ARBA00022857"/>
    </source>
</evidence>
<evidence type="ECO:0000256" key="1">
    <source>
        <dbReference type="ARBA" id="ARBA00001917"/>
    </source>
</evidence>
<dbReference type="AlphaFoldDB" id="H1Y6D5"/>
<dbReference type="SUPFAM" id="SSF51395">
    <property type="entry name" value="FMN-linked oxidoreductases"/>
    <property type="match status" value="1"/>
</dbReference>
<dbReference type="EMBL" id="CM001403">
    <property type="protein sequence ID" value="EHQ24883.1"/>
    <property type="molecule type" value="Genomic_DNA"/>
</dbReference>
<dbReference type="Proteomes" id="UP000002774">
    <property type="component" value="Chromosome"/>
</dbReference>
<dbReference type="GO" id="GO:0003959">
    <property type="term" value="F:NADPH dehydrogenase activity"/>
    <property type="evidence" value="ECO:0007669"/>
    <property type="project" value="InterPro"/>
</dbReference>
<gene>
    <name evidence="7" type="ORF">Mucpa_0702</name>
</gene>
<dbReference type="PANTHER" id="PTHR43303">
    <property type="entry name" value="NADPH DEHYDROGENASE C23G7.10C-RELATED"/>
    <property type="match status" value="1"/>
</dbReference>
<dbReference type="InterPro" id="IPR001155">
    <property type="entry name" value="OxRdtase_FMN_N"/>
</dbReference>
<keyword evidence="4" id="KW-0521">NADP</keyword>
<dbReference type="RefSeq" id="WP_008504475.1">
    <property type="nucleotide sequence ID" value="NZ_CM001403.1"/>
</dbReference>
<evidence type="ECO:0000256" key="2">
    <source>
        <dbReference type="ARBA" id="ARBA00022630"/>
    </source>
</evidence>
<dbReference type="eggNOG" id="COG1902">
    <property type="taxonomic scope" value="Bacteria"/>
</dbReference>
<dbReference type="GO" id="GO:0010181">
    <property type="term" value="F:FMN binding"/>
    <property type="evidence" value="ECO:0007669"/>
    <property type="project" value="InterPro"/>
</dbReference>
<dbReference type="HOGENOM" id="CLU_012153_2_0_10"/>
<dbReference type="InterPro" id="IPR013785">
    <property type="entry name" value="Aldolase_TIM"/>
</dbReference>
<feature type="domain" description="NADH:flavin oxidoreductase/NADH oxidase N-terminal" evidence="6">
    <location>
        <begin position="5"/>
        <end position="342"/>
    </location>
</feature>
<keyword evidence="2" id="KW-0285">Flavoprotein</keyword>
<evidence type="ECO:0000313" key="7">
    <source>
        <dbReference type="EMBL" id="EHQ24883.1"/>
    </source>
</evidence>
<organism evidence="7 8">
    <name type="scientific">Mucilaginibacter paludis DSM 18603</name>
    <dbReference type="NCBI Taxonomy" id="714943"/>
    <lineage>
        <taxon>Bacteria</taxon>
        <taxon>Pseudomonadati</taxon>
        <taxon>Bacteroidota</taxon>
        <taxon>Sphingobacteriia</taxon>
        <taxon>Sphingobacteriales</taxon>
        <taxon>Sphingobacteriaceae</taxon>
        <taxon>Mucilaginibacter</taxon>
    </lineage>
</organism>
<evidence type="ECO:0000313" key="8">
    <source>
        <dbReference type="Proteomes" id="UP000002774"/>
    </source>
</evidence>
<keyword evidence="8" id="KW-1185">Reference proteome</keyword>
<keyword evidence="5" id="KW-0560">Oxidoreductase</keyword>
<dbReference type="PANTHER" id="PTHR43303:SF4">
    <property type="entry name" value="NADPH DEHYDROGENASE C23G7.10C-RELATED"/>
    <property type="match status" value="1"/>
</dbReference>
<comment type="cofactor">
    <cofactor evidence="1">
        <name>FMN</name>
        <dbReference type="ChEBI" id="CHEBI:58210"/>
    </cofactor>
</comment>
<evidence type="ECO:0000259" key="6">
    <source>
        <dbReference type="Pfam" id="PF00724"/>
    </source>
</evidence>
<protein>
    <submittedName>
        <fullName evidence="7">NADH:flavin oxidoreductase/NADH oxidase</fullName>
    </submittedName>
</protein>
<dbReference type="STRING" id="714943.Mucpa_0702"/>
<evidence type="ECO:0000256" key="3">
    <source>
        <dbReference type="ARBA" id="ARBA00022643"/>
    </source>
</evidence>
<dbReference type="GO" id="GO:0050661">
    <property type="term" value="F:NADP binding"/>
    <property type="evidence" value="ECO:0007669"/>
    <property type="project" value="InterPro"/>
</dbReference>
<sequence length="357" mass="39110">MATLNLFSPLQIRDMVLKNRIVVSPMQQFSAVNGKVGHWHIVHLGSRAVGGAGLIITESLAVNKEGRSTHYDAGLWNDAQIAGWRTINKFIHQQGAKTAAQIAHFGSKGSRSHPNDGLQYLTPENGGWLTKSSSAVAPFNNMSLPKELSVKEIVKIKKDFVNAAKRAVAAGFDAIEIHAGHGYLFHQFYSNIINHRLDGYGGSFENRIRLLVETTEEIRAVIPQTMPLMVRISAVDYLDDDKAWKIEDSIVLAGILKQIGVDLITASAGGFVFLDKSRVFPSYQVPFAEKIKAETGILTGAVGAITEAAQADEIIASGKADLAIMAREFLRDPYFPLHAAKILGENVDIPFQYKRAF</sequence>
<dbReference type="InterPro" id="IPR044152">
    <property type="entry name" value="YqjM-like"/>
</dbReference>
<accession>H1Y6D5</accession>
<dbReference type="Gene3D" id="3.20.20.70">
    <property type="entry name" value="Aldolase class I"/>
    <property type="match status" value="1"/>
</dbReference>
<name>H1Y6D5_9SPHI</name>
<dbReference type="Pfam" id="PF00724">
    <property type="entry name" value="Oxidored_FMN"/>
    <property type="match status" value="1"/>
</dbReference>
<proteinExistence type="predicted"/>
<evidence type="ECO:0000256" key="5">
    <source>
        <dbReference type="ARBA" id="ARBA00023002"/>
    </source>
</evidence>
<keyword evidence="3" id="KW-0288">FMN</keyword>
<dbReference type="OrthoDB" id="9772736at2"/>
<reference evidence="7" key="1">
    <citation type="submission" date="2011-09" db="EMBL/GenBank/DDBJ databases">
        <title>The permanent draft genome of Mucilaginibacter paludis DSM 18603.</title>
        <authorList>
            <consortium name="US DOE Joint Genome Institute (JGI-PGF)"/>
            <person name="Lucas S."/>
            <person name="Han J."/>
            <person name="Lapidus A."/>
            <person name="Bruce D."/>
            <person name="Goodwin L."/>
            <person name="Pitluck S."/>
            <person name="Peters L."/>
            <person name="Kyrpides N."/>
            <person name="Mavromatis K."/>
            <person name="Ivanova N."/>
            <person name="Mikhailova N."/>
            <person name="Held B."/>
            <person name="Detter J.C."/>
            <person name="Tapia R."/>
            <person name="Han C."/>
            <person name="Land M."/>
            <person name="Hauser L."/>
            <person name="Markowitz V."/>
            <person name="Cheng J.-F."/>
            <person name="Hugenholtz P."/>
            <person name="Woyke T."/>
            <person name="Wu D."/>
            <person name="Tindall B."/>
            <person name="Brambilla E."/>
            <person name="Klenk H.-P."/>
            <person name="Eisen J.A."/>
        </authorList>
    </citation>
    <scope>NUCLEOTIDE SEQUENCE [LARGE SCALE GENOMIC DNA]</scope>
    <source>
        <strain evidence="7">DSM 18603</strain>
    </source>
</reference>
<dbReference type="CDD" id="cd02932">
    <property type="entry name" value="OYE_YqiM_FMN"/>
    <property type="match status" value="1"/>
</dbReference>